<evidence type="ECO:0000256" key="11">
    <source>
        <dbReference type="ARBA" id="ARBA00023004"/>
    </source>
</evidence>
<dbReference type="InterPro" id="IPR017972">
    <property type="entry name" value="Cyt_P450_CS"/>
</dbReference>
<evidence type="ECO:0000256" key="8">
    <source>
        <dbReference type="ARBA" id="ARBA00022824"/>
    </source>
</evidence>
<organism evidence="17 18">
    <name type="scientific">Mus caroli</name>
    <name type="common">Ryukyu mouse</name>
    <name type="synonym">Ricefield mouse</name>
    <dbReference type="NCBI Taxonomy" id="10089"/>
    <lineage>
        <taxon>Eukaryota</taxon>
        <taxon>Metazoa</taxon>
        <taxon>Chordata</taxon>
        <taxon>Craniata</taxon>
        <taxon>Vertebrata</taxon>
        <taxon>Euteleostomi</taxon>
        <taxon>Mammalia</taxon>
        <taxon>Eutheria</taxon>
        <taxon>Euarchontoglires</taxon>
        <taxon>Glires</taxon>
        <taxon>Rodentia</taxon>
        <taxon>Myomorpha</taxon>
        <taxon>Muroidea</taxon>
        <taxon>Muridae</taxon>
        <taxon>Murinae</taxon>
        <taxon>Mus</taxon>
        <taxon>Mus</taxon>
    </lineage>
</organism>
<comment type="subcellular location">
    <subcellularLocation>
        <location evidence="3">Endoplasmic reticulum membrane</location>
        <topology evidence="3">Peripheral membrane protein</topology>
    </subcellularLocation>
    <subcellularLocation>
        <location evidence="2">Microsome membrane</location>
        <topology evidence="2">Peripheral membrane protein</topology>
    </subcellularLocation>
</comment>
<evidence type="ECO:0000256" key="4">
    <source>
        <dbReference type="ARBA" id="ARBA00010617"/>
    </source>
</evidence>
<keyword evidence="13" id="KW-0472">Membrane</keyword>
<evidence type="ECO:0000256" key="7">
    <source>
        <dbReference type="ARBA" id="ARBA00022723"/>
    </source>
</evidence>
<dbReference type="PANTHER" id="PTHR24300">
    <property type="entry name" value="CYTOCHROME P450 508A4-RELATED"/>
    <property type="match status" value="1"/>
</dbReference>
<dbReference type="GO" id="GO:0006805">
    <property type="term" value="P:xenobiotic metabolic process"/>
    <property type="evidence" value="ECO:0007669"/>
    <property type="project" value="TreeGrafter"/>
</dbReference>
<dbReference type="FunFam" id="1.10.630.10:FF:000238">
    <property type="entry name" value="Cytochrome P450 2A6"/>
    <property type="match status" value="1"/>
</dbReference>
<gene>
    <name evidence="18" type="primary">LOC110286014</name>
</gene>
<evidence type="ECO:0000313" key="18">
    <source>
        <dbReference type="RefSeq" id="XP_029328596.1"/>
    </source>
</evidence>
<dbReference type="PANTHER" id="PTHR24300:SF384">
    <property type="entry name" value="CYTOCHROME P450 2C29-RELATED"/>
    <property type="match status" value="1"/>
</dbReference>
<dbReference type="GeneID" id="110286014"/>
<reference evidence="18" key="1">
    <citation type="submission" date="2025-08" db="UniProtKB">
        <authorList>
            <consortium name="RefSeq"/>
        </authorList>
    </citation>
    <scope>IDENTIFICATION</scope>
</reference>
<evidence type="ECO:0000256" key="6">
    <source>
        <dbReference type="ARBA" id="ARBA00022617"/>
    </source>
</evidence>
<dbReference type="GO" id="GO:0005789">
    <property type="term" value="C:endoplasmic reticulum membrane"/>
    <property type="evidence" value="ECO:0007669"/>
    <property type="project" value="UniProtKB-SubCell"/>
</dbReference>
<dbReference type="AlphaFoldDB" id="A0A6P7QSG6"/>
<comment type="cofactor">
    <cofactor evidence="1 14">
        <name>heme</name>
        <dbReference type="ChEBI" id="CHEBI:30413"/>
    </cofactor>
</comment>
<comment type="similarity">
    <text evidence="4 15">Belongs to the cytochrome P450 family.</text>
</comment>
<name>A0A6P7QSG6_MUSCR</name>
<dbReference type="InterPro" id="IPR001128">
    <property type="entry name" value="Cyt_P450"/>
</dbReference>
<evidence type="ECO:0000256" key="14">
    <source>
        <dbReference type="PIRSR" id="PIRSR602401-1"/>
    </source>
</evidence>
<evidence type="ECO:0000256" key="13">
    <source>
        <dbReference type="ARBA" id="ARBA00023136"/>
    </source>
</evidence>
<keyword evidence="16" id="KW-0732">Signal</keyword>
<keyword evidence="17" id="KW-1185">Reference proteome</keyword>
<keyword evidence="9" id="KW-0492">Microsome</keyword>
<feature type="signal peptide" evidence="16">
    <location>
        <begin position="1"/>
        <end position="25"/>
    </location>
</feature>
<dbReference type="InterPro" id="IPR002401">
    <property type="entry name" value="Cyt_P450_E_grp-I"/>
</dbReference>
<dbReference type="PROSITE" id="PS00086">
    <property type="entry name" value="CYTOCHROME_P450"/>
    <property type="match status" value="1"/>
</dbReference>
<dbReference type="GO" id="GO:0005506">
    <property type="term" value="F:iron ion binding"/>
    <property type="evidence" value="ECO:0007669"/>
    <property type="project" value="InterPro"/>
</dbReference>
<sequence length="380" mass="43048">MDPVLVLVFTLSCLFLLSLWRQSSERGKLPPGPTPLPIIGNILQIDVKDICQSFTNLSRVYGPVYTLYLGRKPTVVLHGYEAVKEALVDHGEEFSGRGRLPVFDKATNGMGIGFSNGIVWKNTRRFSLVTLRNLGMGKRSIEDRVQEEARCLVEELRKTNGSPCDPTFILGYAPCNVICSIIFQDRFDYKDRDFLNLLEKLDEISKILSSPWLQVCNTFPALLDYCPGSHNQFFRNYACIKNFLLKKIKEHKESLDVTIPRDFIDYFLIKEAQGTTVITSLSSVLHDSKEFPNPEKFDPGHFLDENGKFKKSDYFMPFSTGKRICAGEGLARMELFLFLTSILQNFNLKPLVHPKDIDITPMLIGLASVPPAFQLCFIPS</sequence>
<dbReference type="Pfam" id="PF00067">
    <property type="entry name" value="p450"/>
    <property type="match status" value="2"/>
</dbReference>
<keyword evidence="8" id="KW-0256">Endoplasmic reticulum</keyword>
<evidence type="ECO:0000256" key="1">
    <source>
        <dbReference type="ARBA" id="ARBA00001971"/>
    </source>
</evidence>
<evidence type="ECO:0000256" key="16">
    <source>
        <dbReference type="SAM" id="SignalP"/>
    </source>
</evidence>
<accession>A0A6P7QSG6</accession>
<evidence type="ECO:0000256" key="12">
    <source>
        <dbReference type="ARBA" id="ARBA00023033"/>
    </source>
</evidence>
<evidence type="ECO:0000256" key="3">
    <source>
        <dbReference type="ARBA" id="ARBA00004406"/>
    </source>
</evidence>
<evidence type="ECO:0000256" key="2">
    <source>
        <dbReference type="ARBA" id="ARBA00004174"/>
    </source>
</evidence>
<dbReference type="Gene3D" id="1.10.630.10">
    <property type="entry name" value="Cytochrome P450"/>
    <property type="match status" value="2"/>
</dbReference>
<feature type="chain" id="PRO_5027923232" description="unspecific monooxygenase" evidence="16">
    <location>
        <begin position="26"/>
        <end position="380"/>
    </location>
</feature>
<keyword evidence="6 14" id="KW-0349">Heme</keyword>
<dbReference type="GO" id="GO:0008391">
    <property type="term" value="F:arachidonate monooxygenase activity"/>
    <property type="evidence" value="ECO:0007669"/>
    <property type="project" value="UniProtKB-ARBA"/>
</dbReference>
<keyword evidence="7 14" id="KW-0479">Metal-binding</keyword>
<evidence type="ECO:0000313" key="17">
    <source>
        <dbReference type="Proteomes" id="UP000515126"/>
    </source>
</evidence>
<dbReference type="GO" id="GO:0020037">
    <property type="term" value="F:heme binding"/>
    <property type="evidence" value="ECO:0007669"/>
    <property type="project" value="InterPro"/>
</dbReference>
<dbReference type="RefSeq" id="XP_029328596.1">
    <property type="nucleotide sequence ID" value="XM_029472736.1"/>
</dbReference>
<keyword evidence="12 15" id="KW-0503">Monooxygenase</keyword>
<dbReference type="GO" id="GO:0019369">
    <property type="term" value="P:arachidonate metabolic process"/>
    <property type="evidence" value="ECO:0007669"/>
    <property type="project" value="UniProtKB-ARBA"/>
</dbReference>
<keyword evidence="11 14" id="KW-0408">Iron</keyword>
<dbReference type="SUPFAM" id="SSF48264">
    <property type="entry name" value="Cytochrome P450"/>
    <property type="match status" value="1"/>
</dbReference>
<dbReference type="GO" id="GO:0016712">
    <property type="term" value="F:oxidoreductase activity, acting on paired donors, with incorporation or reduction of molecular oxygen, reduced flavin or flavoprotein as one donor, and incorporation of one atom of oxygen"/>
    <property type="evidence" value="ECO:0007669"/>
    <property type="project" value="UniProtKB-EC"/>
</dbReference>
<evidence type="ECO:0000256" key="15">
    <source>
        <dbReference type="RuleBase" id="RU000461"/>
    </source>
</evidence>
<evidence type="ECO:0000256" key="9">
    <source>
        <dbReference type="ARBA" id="ARBA00022848"/>
    </source>
</evidence>
<evidence type="ECO:0000256" key="10">
    <source>
        <dbReference type="ARBA" id="ARBA00023002"/>
    </source>
</evidence>
<dbReference type="EC" id="1.14.14.1" evidence="5"/>
<evidence type="ECO:0000256" key="5">
    <source>
        <dbReference type="ARBA" id="ARBA00012109"/>
    </source>
</evidence>
<proteinExistence type="inferred from homology"/>
<dbReference type="InterPro" id="IPR036396">
    <property type="entry name" value="Cyt_P450_sf"/>
</dbReference>
<dbReference type="PRINTS" id="PR00463">
    <property type="entry name" value="EP450I"/>
</dbReference>
<dbReference type="InterPro" id="IPR050182">
    <property type="entry name" value="Cytochrome_P450_fam2"/>
</dbReference>
<dbReference type="Proteomes" id="UP000515126">
    <property type="component" value="Chromosome 19"/>
</dbReference>
<feature type="binding site" description="axial binding residue" evidence="14">
    <location>
        <position position="325"/>
    </location>
    <ligand>
        <name>heme</name>
        <dbReference type="ChEBI" id="CHEBI:30413"/>
    </ligand>
    <ligandPart>
        <name>Fe</name>
        <dbReference type="ChEBI" id="CHEBI:18248"/>
    </ligandPart>
</feature>
<keyword evidence="10 15" id="KW-0560">Oxidoreductase</keyword>
<protein>
    <recommendedName>
        <fullName evidence="5">unspecific monooxygenase</fullName>
        <ecNumber evidence="5">1.14.14.1</ecNumber>
    </recommendedName>
</protein>